<dbReference type="Proteomes" id="UP001595858">
    <property type="component" value="Unassembled WGS sequence"/>
</dbReference>
<reference evidence="3" key="1">
    <citation type="journal article" date="2019" name="Int. J. Syst. Evol. Microbiol.">
        <title>The Global Catalogue of Microorganisms (GCM) 10K type strain sequencing project: providing services to taxonomists for standard genome sequencing and annotation.</title>
        <authorList>
            <consortium name="The Broad Institute Genomics Platform"/>
            <consortium name="The Broad Institute Genome Sequencing Center for Infectious Disease"/>
            <person name="Wu L."/>
            <person name="Ma J."/>
        </authorList>
    </citation>
    <scope>NUCLEOTIDE SEQUENCE [LARGE SCALE GENOMIC DNA]</scope>
    <source>
        <strain evidence="3">CGMCC 4.7304</strain>
    </source>
</reference>
<proteinExistence type="predicted"/>
<feature type="signal peptide" evidence="1">
    <location>
        <begin position="1"/>
        <end position="28"/>
    </location>
</feature>
<protein>
    <recommendedName>
        <fullName evidence="4">SH3b domain-containing protein</fullName>
    </recommendedName>
</protein>
<accession>A0ABV9ST76</accession>
<dbReference type="RefSeq" id="WP_344141134.1">
    <property type="nucleotide sequence ID" value="NZ_BAAAQI010000002.1"/>
</dbReference>
<evidence type="ECO:0000256" key="1">
    <source>
        <dbReference type="SAM" id="SignalP"/>
    </source>
</evidence>
<keyword evidence="1" id="KW-0732">Signal</keyword>
<sequence>MKSGFLKSSVLIASFAAALSLSAASASASVSPSEEEQSSPAAVGAEEAQAASIKIVAAYDAPYRTRPYGSSHKIGTVQAGTHIYIQCRLQNSYGNYWYRTAGGDAYTYSGHYLSYPGIPAC</sequence>
<evidence type="ECO:0008006" key="4">
    <source>
        <dbReference type="Google" id="ProtNLM"/>
    </source>
</evidence>
<keyword evidence="3" id="KW-1185">Reference proteome</keyword>
<evidence type="ECO:0000313" key="3">
    <source>
        <dbReference type="Proteomes" id="UP001595858"/>
    </source>
</evidence>
<name>A0ABV9ST76_9ACTN</name>
<evidence type="ECO:0000313" key="2">
    <source>
        <dbReference type="EMBL" id="MFC4869542.1"/>
    </source>
</evidence>
<dbReference type="EMBL" id="JBHSIY010000029">
    <property type="protein sequence ID" value="MFC4869542.1"/>
    <property type="molecule type" value="Genomic_DNA"/>
</dbReference>
<gene>
    <name evidence="2" type="ORF">ACFPCZ_23150</name>
</gene>
<comment type="caution">
    <text evidence="2">The sequence shown here is derived from an EMBL/GenBank/DDBJ whole genome shotgun (WGS) entry which is preliminary data.</text>
</comment>
<organism evidence="2 3">
    <name type="scientific">Streptomonospora arabica</name>
    <dbReference type="NCBI Taxonomy" id="412417"/>
    <lineage>
        <taxon>Bacteria</taxon>
        <taxon>Bacillati</taxon>
        <taxon>Actinomycetota</taxon>
        <taxon>Actinomycetes</taxon>
        <taxon>Streptosporangiales</taxon>
        <taxon>Nocardiopsidaceae</taxon>
        <taxon>Streptomonospora</taxon>
    </lineage>
</organism>
<feature type="chain" id="PRO_5046478037" description="SH3b domain-containing protein" evidence="1">
    <location>
        <begin position="29"/>
        <end position="121"/>
    </location>
</feature>